<sequence length="392" mass="42921">MPPFDPPRTVAPSRSPAWQKNVSIWLKGFLPAPLTVDTSEQWRAIVGAMLGIVITAVLCRLCASPETAMWLIAPLGATAVLVFAVPASPLAQPWAVVGGNTVSALMGVLCVQLIHDPALAAGVAVAAAVVTMFALRCLHPPGGAAALLAVLTQASSLDFVLFPVLTNSVLLVLVGIVYNTATGRRYPHGQGVERVHTPKSRFSSADLDEVLKRYNQVLDVSRDELENILHMAEMNAMERRMSELRCEDIMTRTVFTVEYGTDLQEAWALMRRHRVKALPVVDRQRRIIGIISLADFMRHADVDRSDHMRERLNLLIKRSGNSHTTKPEAVGQIMCSKVRVVSADRSVGELMPIFSEHGHHHIPVICDDNRLVGIITQSDFVRALYRSGGVQG</sequence>
<dbReference type="InterPro" id="IPR046342">
    <property type="entry name" value="CBS_dom_sf"/>
</dbReference>
<dbReference type="PROSITE" id="PS51371">
    <property type="entry name" value="CBS"/>
    <property type="match status" value="2"/>
</dbReference>
<reference evidence="5" key="1">
    <citation type="submission" date="2020-01" db="EMBL/GenBank/DDBJ databases">
        <title>'Steroidobacter agaridevorans' sp. nov., agar-degrading bacteria isolated from rhizosphere soils.</title>
        <authorList>
            <person name="Ikenaga M."/>
            <person name="Kataoka M."/>
            <person name="Murouchi A."/>
            <person name="Katsuragi S."/>
            <person name="Sakai M."/>
        </authorList>
    </citation>
    <scope>NUCLEOTIDE SEQUENCE [LARGE SCALE GENOMIC DNA]</scope>
    <source>
        <strain evidence="5">YU21-B</strain>
    </source>
</reference>
<feature type="transmembrane region" description="Helical" evidence="2">
    <location>
        <begin position="159"/>
        <end position="178"/>
    </location>
</feature>
<gene>
    <name evidence="4" type="ORF">GCM10011487_38870</name>
</gene>
<dbReference type="PANTHER" id="PTHR33741:SF5">
    <property type="entry name" value="TRANSMEMBRANE PROTEIN DDB_G0269096-RELATED"/>
    <property type="match status" value="1"/>
</dbReference>
<feature type="transmembrane region" description="Helical" evidence="2">
    <location>
        <begin position="93"/>
        <end position="111"/>
    </location>
</feature>
<feature type="transmembrane region" description="Helical" evidence="2">
    <location>
        <begin position="68"/>
        <end position="87"/>
    </location>
</feature>
<feature type="domain" description="CBS" evidence="3">
    <location>
        <begin position="250"/>
        <end position="310"/>
    </location>
</feature>
<organism evidence="4 5">
    <name type="scientific">Steroidobacter agaridevorans</name>
    <dbReference type="NCBI Taxonomy" id="2695856"/>
    <lineage>
        <taxon>Bacteria</taxon>
        <taxon>Pseudomonadati</taxon>
        <taxon>Pseudomonadota</taxon>
        <taxon>Gammaproteobacteria</taxon>
        <taxon>Steroidobacterales</taxon>
        <taxon>Steroidobacteraceae</taxon>
        <taxon>Steroidobacter</taxon>
    </lineage>
</organism>
<protein>
    <recommendedName>
        <fullName evidence="3">CBS domain-containing protein</fullName>
    </recommendedName>
</protein>
<keyword evidence="2" id="KW-0812">Transmembrane</keyword>
<dbReference type="Proteomes" id="UP000445000">
    <property type="component" value="Unassembled WGS sequence"/>
</dbReference>
<dbReference type="InterPro" id="IPR058581">
    <property type="entry name" value="TM_HPP"/>
</dbReference>
<keyword evidence="5" id="KW-1185">Reference proteome</keyword>
<evidence type="ECO:0000256" key="2">
    <source>
        <dbReference type="SAM" id="Phobius"/>
    </source>
</evidence>
<dbReference type="Gene3D" id="3.10.580.10">
    <property type="entry name" value="CBS-domain"/>
    <property type="match status" value="1"/>
</dbReference>
<comment type="caution">
    <text evidence="4">The sequence shown here is derived from an EMBL/GenBank/DDBJ whole genome shotgun (WGS) entry which is preliminary data.</text>
</comment>
<dbReference type="EMBL" id="BLJN01000004">
    <property type="protein sequence ID" value="GFE81887.1"/>
    <property type="molecule type" value="Genomic_DNA"/>
</dbReference>
<dbReference type="AlphaFoldDB" id="A0A829YEZ6"/>
<keyword evidence="2" id="KW-0472">Membrane</keyword>
<dbReference type="InterPro" id="IPR000644">
    <property type="entry name" value="CBS_dom"/>
</dbReference>
<dbReference type="CDD" id="cd04600">
    <property type="entry name" value="CBS_pair_HPP_assoc"/>
    <property type="match status" value="1"/>
</dbReference>
<dbReference type="SUPFAM" id="SSF54631">
    <property type="entry name" value="CBS-domain pair"/>
    <property type="match status" value="1"/>
</dbReference>
<dbReference type="PANTHER" id="PTHR33741">
    <property type="entry name" value="TRANSMEMBRANE PROTEIN DDB_G0269096-RELATED"/>
    <property type="match status" value="1"/>
</dbReference>
<dbReference type="InterPro" id="IPR007065">
    <property type="entry name" value="HPP"/>
</dbReference>
<accession>A0A829YEZ6</accession>
<dbReference type="Pfam" id="PF00571">
    <property type="entry name" value="CBS"/>
    <property type="match status" value="2"/>
</dbReference>
<feature type="domain" description="CBS" evidence="3">
    <location>
        <begin position="334"/>
        <end position="390"/>
    </location>
</feature>
<evidence type="ECO:0000313" key="4">
    <source>
        <dbReference type="EMBL" id="GFE81887.1"/>
    </source>
</evidence>
<evidence type="ECO:0000256" key="1">
    <source>
        <dbReference type="PROSITE-ProRule" id="PRU00703"/>
    </source>
</evidence>
<proteinExistence type="predicted"/>
<evidence type="ECO:0000259" key="3">
    <source>
        <dbReference type="PROSITE" id="PS51371"/>
    </source>
</evidence>
<keyword evidence="2" id="KW-1133">Transmembrane helix</keyword>
<feature type="transmembrane region" description="Helical" evidence="2">
    <location>
        <begin position="42"/>
        <end position="61"/>
    </location>
</feature>
<evidence type="ECO:0000313" key="5">
    <source>
        <dbReference type="Proteomes" id="UP000445000"/>
    </source>
</evidence>
<keyword evidence="1" id="KW-0129">CBS domain</keyword>
<feature type="transmembrane region" description="Helical" evidence="2">
    <location>
        <begin position="118"/>
        <end position="139"/>
    </location>
</feature>
<name>A0A829YEZ6_9GAMM</name>
<dbReference type="SMART" id="SM00116">
    <property type="entry name" value="CBS"/>
    <property type="match status" value="2"/>
</dbReference>
<dbReference type="Pfam" id="PF04982">
    <property type="entry name" value="TM_HPP"/>
    <property type="match status" value="1"/>
</dbReference>